<feature type="chain" id="PRO_5047187397" evidence="1">
    <location>
        <begin position="20"/>
        <end position="781"/>
    </location>
</feature>
<name>A0ABW4NHV9_9SPHN</name>
<gene>
    <name evidence="2" type="ORF">ACFSC3_19385</name>
</gene>
<keyword evidence="3" id="KW-1185">Reference proteome</keyword>
<feature type="signal peptide" evidence="1">
    <location>
        <begin position="1"/>
        <end position="19"/>
    </location>
</feature>
<keyword evidence="1" id="KW-0732">Signal</keyword>
<dbReference type="RefSeq" id="WP_380941906.1">
    <property type="nucleotide sequence ID" value="NZ_JBHUFC010000025.1"/>
</dbReference>
<dbReference type="Proteomes" id="UP001597283">
    <property type="component" value="Unassembled WGS sequence"/>
</dbReference>
<reference evidence="3" key="1">
    <citation type="journal article" date="2019" name="Int. J. Syst. Evol. Microbiol.">
        <title>The Global Catalogue of Microorganisms (GCM) 10K type strain sequencing project: providing services to taxonomists for standard genome sequencing and annotation.</title>
        <authorList>
            <consortium name="The Broad Institute Genomics Platform"/>
            <consortium name="The Broad Institute Genome Sequencing Center for Infectious Disease"/>
            <person name="Wu L."/>
            <person name="Ma J."/>
        </authorList>
    </citation>
    <scope>NUCLEOTIDE SEQUENCE [LARGE SCALE GENOMIC DNA]</scope>
    <source>
        <strain evidence="3">Q85</strain>
    </source>
</reference>
<sequence>MLSRLLIVASLTLAAPALGQSNGFDLSGPDLSMTVKRGEASLPVGAVPSLKAGDRLTVTAALPDDQSARYLLVVAFLRGATNPPPKNWFFSAETWKRGRNRLDIVVPEGAEQAVTFLAPDTGGGLDAIRDAVRGRPGVFVRAAQDLYQASLDRARLDAFVGGIASVADSDPDRLPTVAPVLANALRIKLNPDCLSRQRAVQASCLSQARDSVVLQAQRGATLTETLTGAPVDLAYRVAATREGGAGFYSPYIGLARDLARLFGAFRSAQYQYVPALALGRGDRVHLQLNTAPSFQNPRSVLVAPLPPVAAMPPPAWRPASGDVQCLTQPGLTLTLDDASLMFATGYARDLALRLTQADGKTVDVPLIVNPGRGGLRLAGDLPTLTGPVTNAMLQGVWGFDPFTGPRLPVRLDAAGAWTAPGDGVVVVGRDHPLSLRGGVAACVTGVALREADGALRPIAWKAAGPDAIDATLPLGKAKPGPMTLVVSRQGAAEPATLALTARVEASRLDRFTVHAGDRAGVLEGTRLDQVAALDMGGRRFTAGTLTRGADGDRLEMTTDAAVEAQGDTVDARVKLRDGRGASVAARIAPPRPTVTLVSREVTAAPAPATLPIILPEGLIPRDATLTFSLRLTGGFTGGDAVEVAAGDDGAATRLTVASGAVQRVGADVAVARLAPATAFGPAATGPIRFRLWRGEVAGDWQSLGRIVRLPVLTTLACPTAAKACTLTGRDLFTVASVGEVALPAGFVGSKIDVAKPGDGTLPMTLQDAPDVVVRIKTRPAG</sequence>
<organism evidence="2 3">
    <name type="scientific">Sphingomonas floccifaciens</name>
    <dbReference type="NCBI Taxonomy" id="1844115"/>
    <lineage>
        <taxon>Bacteria</taxon>
        <taxon>Pseudomonadati</taxon>
        <taxon>Pseudomonadota</taxon>
        <taxon>Alphaproteobacteria</taxon>
        <taxon>Sphingomonadales</taxon>
        <taxon>Sphingomonadaceae</taxon>
        <taxon>Sphingomonas</taxon>
    </lineage>
</organism>
<evidence type="ECO:0000313" key="3">
    <source>
        <dbReference type="Proteomes" id="UP001597283"/>
    </source>
</evidence>
<proteinExistence type="predicted"/>
<accession>A0ABW4NHV9</accession>
<dbReference type="EMBL" id="JBHUFC010000025">
    <property type="protein sequence ID" value="MFD1789723.1"/>
    <property type="molecule type" value="Genomic_DNA"/>
</dbReference>
<evidence type="ECO:0000313" key="2">
    <source>
        <dbReference type="EMBL" id="MFD1789723.1"/>
    </source>
</evidence>
<evidence type="ECO:0000256" key="1">
    <source>
        <dbReference type="SAM" id="SignalP"/>
    </source>
</evidence>
<protein>
    <submittedName>
        <fullName evidence="2">Uncharacterized protein</fullName>
    </submittedName>
</protein>
<comment type="caution">
    <text evidence="2">The sequence shown here is derived from an EMBL/GenBank/DDBJ whole genome shotgun (WGS) entry which is preliminary data.</text>
</comment>